<organism evidence="1 2">
    <name type="scientific">Smallanthus sonchifolius</name>
    <dbReference type="NCBI Taxonomy" id="185202"/>
    <lineage>
        <taxon>Eukaryota</taxon>
        <taxon>Viridiplantae</taxon>
        <taxon>Streptophyta</taxon>
        <taxon>Embryophyta</taxon>
        <taxon>Tracheophyta</taxon>
        <taxon>Spermatophyta</taxon>
        <taxon>Magnoliopsida</taxon>
        <taxon>eudicotyledons</taxon>
        <taxon>Gunneridae</taxon>
        <taxon>Pentapetalae</taxon>
        <taxon>asterids</taxon>
        <taxon>campanulids</taxon>
        <taxon>Asterales</taxon>
        <taxon>Asteraceae</taxon>
        <taxon>Asteroideae</taxon>
        <taxon>Heliantheae alliance</taxon>
        <taxon>Millerieae</taxon>
        <taxon>Smallanthus</taxon>
    </lineage>
</organism>
<keyword evidence="2" id="KW-1185">Reference proteome</keyword>
<protein>
    <submittedName>
        <fullName evidence="1">Uncharacterized protein</fullName>
    </submittedName>
</protein>
<evidence type="ECO:0000313" key="1">
    <source>
        <dbReference type="EMBL" id="KAI3818613.1"/>
    </source>
</evidence>
<dbReference type="Proteomes" id="UP001056120">
    <property type="component" value="Linkage Group LG04"/>
</dbReference>
<name>A0ACB9JG22_9ASTR</name>
<reference evidence="1 2" key="2">
    <citation type="journal article" date="2022" name="Mol. Ecol. Resour.">
        <title>The genomes of chicory, endive, great burdock and yacon provide insights into Asteraceae paleo-polyploidization history and plant inulin production.</title>
        <authorList>
            <person name="Fan W."/>
            <person name="Wang S."/>
            <person name="Wang H."/>
            <person name="Wang A."/>
            <person name="Jiang F."/>
            <person name="Liu H."/>
            <person name="Zhao H."/>
            <person name="Xu D."/>
            <person name="Zhang Y."/>
        </authorList>
    </citation>
    <scope>NUCLEOTIDE SEQUENCE [LARGE SCALE GENOMIC DNA]</scope>
    <source>
        <strain evidence="2">cv. Yunnan</strain>
        <tissue evidence="1">Leaves</tissue>
    </source>
</reference>
<reference evidence="2" key="1">
    <citation type="journal article" date="2022" name="Mol. Ecol. Resour.">
        <title>The genomes of chicory, endive, great burdock and yacon provide insights into Asteraceae palaeo-polyploidization history and plant inulin production.</title>
        <authorList>
            <person name="Fan W."/>
            <person name="Wang S."/>
            <person name="Wang H."/>
            <person name="Wang A."/>
            <person name="Jiang F."/>
            <person name="Liu H."/>
            <person name="Zhao H."/>
            <person name="Xu D."/>
            <person name="Zhang Y."/>
        </authorList>
    </citation>
    <scope>NUCLEOTIDE SEQUENCE [LARGE SCALE GENOMIC DNA]</scope>
    <source>
        <strain evidence="2">cv. Yunnan</strain>
    </source>
</reference>
<gene>
    <name evidence="1" type="ORF">L1987_12427</name>
</gene>
<evidence type="ECO:0000313" key="2">
    <source>
        <dbReference type="Proteomes" id="UP001056120"/>
    </source>
</evidence>
<sequence>MPSNGIMPIISKVCSNGRLAIEVSLEEEQSKGVTNKTRTRKPKNQPKYSIKSNKLAQNLSVTELASNSITKTCVKSKTIKPLYPPGKSVVVVESVTKAKVIQGYLGDMFEVPPSYGHVRDLAARSGSVRPEDDFSMVWEVPSAAWTHLKSIKVALTDISTEVAKWAGGAGNIVSQFLFLFFKTDNLILASDPDCEGEAIAWHIIEMLQQQNALPENINVARVVFSEITESSIKQALQAPRDIDINLVHAYLARRALDYLIGFNISPLLWRKLPGFQSAGRVQSVALALICDRETEIDKFEPQEFWTLEGDFNHEKGSRNFST</sequence>
<proteinExistence type="predicted"/>
<comment type="caution">
    <text evidence="1">The sequence shown here is derived from an EMBL/GenBank/DDBJ whole genome shotgun (WGS) entry which is preliminary data.</text>
</comment>
<accession>A0ACB9JG22</accession>
<dbReference type="EMBL" id="CM042021">
    <property type="protein sequence ID" value="KAI3818613.1"/>
    <property type="molecule type" value="Genomic_DNA"/>
</dbReference>